<proteinExistence type="predicted"/>
<dbReference type="SUPFAM" id="SSF46689">
    <property type="entry name" value="Homeodomain-like"/>
    <property type="match status" value="2"/>
</dbReference>
<dbReference type="PROSITE" id="PS01124">
    <property type="entry name" value="HTH_ARAC_FAMILY_2"/>
    <property type="match status" value="1"/>
</dbReference>
<feature type="domain" description="HTH araC/xylS-type" evidence="4">
    <location>
        <begin position="49"/>
        <end position="147"/>
    </location>
</feature>
<dbReference type="Gene3D" id="1.10.10.60">
    <property type="entry name" value="Homeodomain-like"/>
    <property type="match status" value="1"/>
</dbReference>
<dbReference type="GO" id="GO:0043565">
    <property type="term" value="F:sequence-specific DNA binding"/>
    <property type="evidence" value="ECO:0007669"/>
    <property type="project" value="InterPro"/>
</dbReference>
<dbReference type="InterPro" id="IPR050204">
    <property type="entry name" value="AraC_XylS_family_regulators"/>
</dbReference>
<reference evidence="5 6" key="1">
    <citation type="submission" date="2019-08" db="EMBL/GenBank/DDBJ databases">
        <authorList>
            <person name="Peeters C."/>
        </authorList>
    </citation>
    <scope>NUCLEOTIDE SEQUENCE [LARGE SCALE GENOMIC DNA]</scope>
    <source>
        <strain evidence="5 6">LMG 30175</strain>
    </source>
</reference>
<evidence type="ECO:0000256" key="1">
    <source>
        <dbReference type="ARBA" id="ARBA00023015"/>
    </source>
</evidence>
<dbReference type="EMBL" id="CABPRZ010000038">
    <property type="protein sequence ID" value="VVE58816.1"/>
    <property type="molecule type" value="Genomic_DNA"/>
</dbReference>
<dbReference type="GO" id="GO:0003700">
    <property type="term" value="F:DNA-binding transcription factor activity"/>
    <property type="evidence" value="ECO:0007669"/>
    <property type="project" value="InterPro"/>
</dbReference>
<evidence type="ECO:0000313" key="6">
    <source>
        <dbReference type="Proteomes" id="UP000414233"/>
    </source>
</evidence>
<keyword evidence="1" id="KW-0805">Transcription regulation</keyword>
<keyword evidence="2" id="KW-0238">DNA-binding</keyword>
<organism evidence="5 6">
    <name type="scientific">Pandoraea terrae</name>
    <dbReference type="NCBI Taxonomy" id="1537710"/>
    <lineage>
        <taxon>Bacteria</taxon>
        <taxon>Pseudomonadati</taxon>
        <taxon>Pseudomonadota</taxon>
        <taxon>Betaproteobacteria</taxon>
        <taxon>Burkholderiales</taxon>
        <taxon>Burkholderiaceae</taxon>
        <taxon>Pandoraea</taxon>
    </lineage>
</organism>
<dbReference type="Proteomes" id="UP000414233">
    <property type="component" value="Unassembled WGS sequence"/>
</dbReference>
<name>A0A5E4ZCQ9_9BURK</name>
<sequence>MLTLIAQAAGPLCAAAVARAMVVYARRAGADPQLSPWLEGRNHLHPALHRVQDAVAANPAHDWSVQSMADIACTSPRHLGRLFREHAGTAPLDYLHRLRIALAREMLGNSQLDIEHVAQRAGFGSGRQLRRVWHKFDARPPSHARTDTKTAALQSLAPSIGAISSHCLSGIPARAAPTR</sequence>
<gene>
    <name evidence="5" type="primary">cdhR_4</name>
    <name evidence="5" type="ORF">PTE30175_05308</name>
</gene>
<protein>
    <submittedName>
        <fullName evidence="5">HTH-type transcriptional regulator CdhR</fullName>
    </submittedName>
</protein>
<evidence type="ECO:0000256" key="3">
    <source>
        <dbReference type="ARBA" id="ARBA00023163"/>
    </source>
</evidence>
<evidence type="ECO:0000256" key="2">
    <source>
        <dbReference type="ARBA" id="ARBA00023125"/>
    </source>
</evidence>
<evidence type="ECO:0000259" key="4">
    <source>
        <dbReference type="PROSITE" id="PS01124"/>
    </source>
</evidence>
<accession>A0A5E4ZCQ9</accession>
<dbReference type="InterPro" id="IPR018060">
    <property type="entry name" value="HTH_AraC"/>
</dbReference>
<dbReference type="InterPro" id="IPR009057">
    <property type="entry name" value="Homeodomain-like_sf"/>
</dbReference>
<dbReference type="Pfam" id="PF12833">
    <property type="entry name" value="HTH_18"/>
    <property type="match status" value="1"/>
</dbReference>
<dbReference type="PANTHER" id="PTHR46796">
    <property type="entry name" value="HTH-TYPE TRANSCRIPTIONAL ACTIVATOR RHAS-RELATED"/>
    <property type="match status" value="1"/>
</dbReference>
<evidence type="ECO:0000313" key="5">
    <source>
        <dbReference type="EMBL" id="VVE58816.1"/>
    </source>
</evidence>
<keyword evidence="6" id="KW-1185">Reference proteome</keyword>
<dbReference type="AlphaFoldDB" id="A0A5E4ZCQ9"/>
<dbReference type="SMART" id="SM00342">
    <property type="entry name" value="HTH_ARAC"/>
    <property type="match status" value="1"/>
</dbReference>
<dbReference type="PANTHER" id="PTHR46796:SF13">
    <property type="entry name" value="HTH-TYPE TRANSCRIPTIONAL ACTIVATOR RHAS"/>
    <property type="match status" value="1"/>
</dbReference>
<keyword evidence="3" id="KW-0804">Transcription</keyword>